<reference evidence="2 3" key="1">
    <citation type="journal article" date="2006" name="Nature">
        <title>Global trends of whole-genome duplications revealed by the ciliate Paramecium tetraurelia.</title>
        <authorList>
            <consortium name="Genoscope"/>
            <person name="Aury J.-M."/>
            <person name="Jaillon O."/>
            <person name="Duret L."/>
            <person name="Noel B."/>
            <person name="Jubin C."/>
            <person name="Porcel B.M."/>
            <person name="Segurens B."/>
            <person name="Daubin V."/>
            <person name="Anthouard V."/>
            <person name="Aiach N."/>
            <person name="Arnaiz O."/>
            <person name="Billaut A."/>
            <person name="Beisson J."/>
            <person name="Blanc I."/>
            <person name="Bouhouche K."/>
            <person name="Camara F."/>
            <person name="Duharcourt S."/>
            <person name="Guigo R."/>
            <person name="Gogendeau D."/>
            <person name="Katinka M."/>
            <person name="Keller A.-M."/>
            <person name="Kissmehl R."/>
            <person name="Klotz C."/>
            <person name="Koll F."/>
            <person name="Le Moue A."/>
            <person name="Lepere C."/>
            <person name="Malinsky S."/>
            <person name="Nowacki M."/>
            <person name="Nowak J.K."/>
            <person name="Plattner H."/>
            <person name="Poulain J."/>
            <person name="Ruiz F."/>
            <person name="Serrano V."/>
            <person name="Zagulski M."/>
            <person name="Dessen P."/>
            <person name="Betermier M."/>
            <person name="Weissenbach J."/>
            <person name="Scarpelli C."/>
            <person name="Schachter V."/>
            <person name="Sperling L."/>
            <person name="Meyer E."/>
            <person name="Cohen J."/>
            <person name="Wincker P."/>
        </authorList>
    </citation>
    <scope>NUCLEOTIDE SEQUENCE [LARGE SCALE GENOMIC DNA]</scope>
    <source>
        <strain evidence="2 3">Stock d4-2</strain>
    </source>
</reference>
<organism evidence="2 3">
    <name type="scientific">Paramecium tetraurelia</name>
    <dbReference type="NCBI Taxonomy" id="5888"/>
    <lineage>
        <taxon>Eukaryota</taxon>
        <taxon>Sar</taxon>
        <taxon>Alveolata</taxon>
        <taxon>Ciliophora</taxon>
        <taxon>Intramacronucleata</taxon>
        <taxon>Oligohymenophorea</taxon>
        <taxon>Peniculida</taxon>
        <taxon>Parameciidae</taxon>
        <taxon>Paramecium</taxon>
    </lineage>
</organism>
<dbReference type="InParanoid" id="A0CFJ1"/>
<dbReference type="AlphaFoldDB" id="A0CFJ1"/>
<dbReference type="GeneID" id="5022730"/>
<accession>A0CFJ1</accession>
<protein>
    <submittedName>
        <fullName evidence="2">Uncharacterized protein</fullName>
    </submittedName>
</protein>
<gene>
    <name evidence="2" type="ORF">GSPATT00037997001</name>
</gene>
<dbReference type="Proteomes" id="UP000000600">
    <property type="component" value="Unassembled WGS sequence"/>
</dbReference>
<keyword evidence="3" id="KW-1185">Reference proteome</keyword>
<keyword evidence="1" id="KW-0732">Signal</keyword>
<evidence type="ECO:0000256" key="1">
    <source>
        <dbReference type="SAM" id="SignalP"/>
    </source>
</evidence>
<evidence type="ECO:0000313" key="2">
    <source>
        <dbReference type="EMBL" id="CAK69558.1"/>
    </source>
</evidence>
<feature type="chain" id="PRO_5002623559" evidence="1">
    <location>
        <begin position="17"/>
        <end position="202"/>
    </location>
</feature>
<dbReference type="EMBL" id="CT868070">
    <property type="protein sequence ID" value="CAK69558.1"/>
    <property type="molecule type" value="Genomic_DNA"/>
</dbReference>
<dbReference type="KEGG" id="ptm:GSPATT00037997001"/>
<name>A0CFJ1_PARTE</name>
<evidence type="ECO:0000313" key="3">
    <source>
        <dbReference type="Proteomes" id="UP000000600"/>
    </source>
</evidence>
<dbReference type="HOGENOM" id="CLU_1356974_0_0_1"/>
<feature type="signal peptide" evidence="1">
    <location>
        <begin position="1"/>
        <end position="16"/>
    </location>
</feature>
<dbReference type="RefSeq" id="XP_001436955.1">
    <property type="nucleotide sequence ID" value="XM_001436918.1"/>
</dbReference>
<sequence length="202" mass="24107">MIWIFYILRLVQSTCSYTDFDQFQLRSDNFYQEKSYVRGNEYAFGVWTQYAPQRKNYYLDKSNPNFDSSLIVDGFHILNLQIDGKIQTLFFQFPIYYTQQPVLAIMFNTMHGVAYYEIQYGDFIYEGCWIFTYFSFNSNKKYNYAQFNTANSAYYNFLQTNFGLKTLNTNSKLQHGGQGYYVIGPYGFHLKLFLGNFDNYYI</sequence>
<proteinExistence type="predicted"/>